<evidence type="ECO:0000313" key="2">
    <source>
        <dbReference type="Proteomes" id="UP000318741"/>
    </source>
</evidence>
<sequence>MDKPVLLNNCKGRPHATLFGPKAFYDLNTHGVQTRKATDLRVGRVCIVAQKPDDQDMVQLDRYSFEFERLMADPEFGDDVRVMFGELLDSETLPKDKAASRSLYSALFNVNGDFKQVAVVEN</sequence>
<dbReference type="EMBL" id="CP036265">
    <property type="protein sequence ID" value="QDT16625.1"/>
    <property type="molecule type" value="Genomic_DNA"/>
</dbReference>
<proteinExistence type="predicted"/>
<dbReference type="Proteomes" id="UP000318741">
    <property type="component" value="Chromosome"/>
</dbReference>
<protein>
    <submittedName>
        <fullName evidence="1">Uncharacterized protein</fullName>
    </submittedName>
</protein>
<gene>
    <name evidence="1" type="ORF">CA12_27310</name>
</gene>
<dbReference type="KEGG" id="acaf:CA12_27310"/>
<evidence type="ECO:0000313" key="1">
    <source>
        <dbReference type="EMBL" id="QDT16625.1"/>
    </source>
</evidence>
<keyword evidence="2" id="KW-1185">Reference proteome</keyword>
<dbReference type="OrthoDB" id="9904037at2"/>
<accession>A0A517PB61</accession>
<dbReference type="AlphaFoldDB" id="A0A517PB61"/>
<dbReference type="RefSeq" id="WP_145359487.1">
    <property type="nucleotide sequence ID" value="NZ_CP036265.1"/>
</dbReference>
<name>A0A517PB61_9PLAN</name>
<reference evidence="1 2" key="1">
    <citation type="submission" date="2019-02" db="EMBL/GenBank/DDBJ databases">
        <title>Deep-cultivation of Planctomycetes and their phenomic and genomic characterization uncovers novel biology.</title>
        <authorList>
            <person name="Wiegand S."/>
            <person name="Jogler M."/>
            <person name="Boedeker C."/>
            <person name="Pinto D."/>
            <person name="Vollmers J."/>
            <person name="Rivas-Marin E."/>
            <person name="Kohn T."/>
            <person name="Peeters S.H."/>
            <person name="Heuer A."/>
            <person name="Rast P."/>
            <person name="Oberbeckmann S."/>
            <person name="Bunk B."/>
            <person name="Jeske O."/>
            <person name="Meyerdierks A."/>
            <person name="Storesund J.E."/>
            <person name="Kallscheuer N."/>
            <person name="Luecker S."/>
            <person name="Lage O.M."/>
            <person name="Pohl T."/>
            <person name="Merkel B.J."/>
            <person name="Hornburger P."/>
            <person name="Mueller R.-W."/>
            <person name="Bruemmer F."/>
            <person name="Labrenz M."/>
            <person name="Spormann A.M."/>
            <person name="Op den Camp H."/>
            <person name="Overmann J."/>
            <person name="Amann R."/>
            <person name="Jetten M.S.M."/>
            <person name="Mascher T."/>
            <person name="Medema M.H."/>
            <person name="Devos D.P."/>
            <person name="Kaster A.-K."/>
            <person name="Ovreas L."/>
            <person name="Rohde M."/>
            <person name="Galperin M.Y."/>
            <person name="Jogler C."/>
        </authorList>
    </citation>
    <scope>NUCLEOTIDE SEQUENCE [LARGE SCALE GENOMIC DNA]</scope>
    <source>
        <strain evidence="1 2">CA12</strain>
    </source>
</reference>
<organism evidence="1 2">
    <name type="scientific">Alienimonas californiensis</name>
    <dbReference type="NCBI Taxonomy" id="2527989"/>
    <lineage>
        <taxon>Bacteria</taxon>
        <taxon>Pseudomonadati</taxon>
        <taxon>Planctomycetota</taxon>
        <taxon>Planctomycetia</taxon>
        <taxon>Planctomycetales</taxon>
        <taxon>Planctomycetaceae</taxon>
        <taxon>Alienimonas</taxon>
    </lineage>
</organism>